<evidence type="ECO:0000256" key="10">
    <source>
        <dbReference type="ARBA" id="ARBA00023002"/>
    </source>
</evidence>
<dbReference type="FunFam" id="1.20.245.10:FF:000002">
    <property type="entry name" value="Lipoxygenase"/>
    <property type="match status" value="1"/>
</dbReference>
<name>A0A5A7U185_CUCMM</name>
<dbReference type="InterPro" id="IPR020834">
    <property type="entry name" value="LipOase_CS"/>
</dbReference>
<dbReference type="EC" id="1.13.11.-" evidence="16"/>
<sequence length="972" mass="110222">MFGIGKNIIEGALNTTGDLAGSVINAGGNIVEKVSSIGGKKIKGKVILMRSNVLDFTQLHSSVLDTFTEILGSGVTFQLISATQASFDSRGKVGKKASLEQWITSIPPLFAGESVFQVNFPWDDNDFGYPGAFYIQNGHTSHFFLKSLTLEDVPGYGRVHFDCNSWVYPSGRYKKDRIFFANNTCLPKDTPDPLRKYREEELLNLRGDGTGERKEWDRIYDYDLYNDISEPGDGRPILGGSQYPYPRRGRTGRRRDWKDSKYETRLPVVSGLNIYVPRDENFGHLKLSDFLGFALKSLASTVFPALVGMVNITRPGGEFDKFQDVHDLYEGGLPVPLDVIRNLTKDFTPPMLQELLRTDNDQRLLKFSPPQVVKEDKFAWQTDEEFAREMVAGVNPLIIRRLEVFPPKSKLDPKIYGDQHSKITEENIKSGLEGLTVDEALNQRKLFILDHHDALMPYLRKINSTKTKAYATRTLLFLKEDGTLKPLVIELSLPHPQGDQFGANSKQYFPAEEGVQKSIWQLAKAYVVVNDAGYHQLISHWLHTHAVQEPFVIATHRQLSVLHPIHKLLVPHYKDTMFINAFARQVLVNSDGLLEQTHFQSKYAMELSSYIYKEWNFLEQALPANLIKRGVAIEDARSTHGLKLLIEDYPFAVDGLEIWSTIKTWVTNYCSLYYKDDSAIQNDVELQSWWKEVREKGHADKKNETWWPKLQNFNELVETCTTIIWISSALHAAVNFGQYPYGGFIPNRPTISRRHMPEVGSVEYKELESKPEKAYLKIINSMLQTLLGVSLIEILSRHASDEVYLGQRASIEWTSDKAAVELFEYFGKEVSEVESRIIERNKDVNLKNRSGPVNVPYTLLLPSSSEGLTGQQEKNKRRRQEKEGQPTFLKYKKERERVTAEIRQARRKIDRCGAAVIFPTTGRFFTARGGVGSFGIVEGVFGGLRRRDLLRCCFGISSASVSGFIPTGSVGL</sequence>
<gene>
    <name evidence="20" type="ORF">E6C27_scaffold385G00600</name>
</gene>
<dbReference type="InterPro" id="IPR036226">
    <property type="entry name" value="LipOase_C_sf"/>
</dbReference>
<comment type="caution">
    <text evidence="20">The sequence shown here is derived from an EMBL/GenBank/DDBJ whole genome shotgun (WGS) entry which is preliminary data.</text>
</comment>
<dbReference type="Gene3D" id="4.10.375.10">
    <property type="entry name" value="Lipoxygenase-1, Domain 2"/>
    <property type="match status" value="1"/>
</dbReference>
<dbReference type="Gene3D" id="2.60.60.20">
    <property type="entry name" value="PLAT/LH2 domain"/>
    <property type="match status" value="1"/>
</dbReference>
<evidence type="ECO:0000256" key="7">
    <source>
        <dbReference type="ARBA" id="ARBA00022767"/>
    </source>
</evidence>
<evidence type="ECO:0000256" key="6">
    <source>
        <dbReference type="ARBA" id="ARBA00022723"/>
    </source>
</evidence>
<dbReference type="STRING" id="1194695.A0A5A7U185"/>
<accession>A0A5A7U185</accession>
<keyword evidence="12" id="KW-0443">Lipid metabolism</keyword>
<dbReference type="SUPFAM" id="SSF49723">
    <property type="entry name" value="Lipase/lipooxygenase domain (PLAT/LH2 domain)"/>
    <property type="match status" value="1"/>
</dbReference>
<keyword evidence="5 16" id="KW-0444">Lipid biosynthesis</keyword>
<evidence type="ECO:0000256" key="3">
    <source>
        <dbReference type="ARBA" id="ARBA00009419"/>
    </source>
</evidence>
<dbReference type="OrthoDB" id="407298at2759"/>
<evidence type="ECO:0000256" key="13">
    <source>
        <dbReference type="ARBA" id="ARBA00023160"/>
    </source>
</evidence>
<dbReference type="AlphaFoldDB" id="A0A5A7U185"/>
<evidence type="ECO:0000313" key="21">
    <source>
        <dbReference type="Proteomes" id="UP000321393"/>
    </source>
</evidence>
<comment type="pathway">
    <text evidence="16">Lipid metabolism; oxylipin biosynthesis.</text>
</comment>
<evidence type="ECO:0000313" key="20">
    <source>
        <dbReference type="EMBL" id="KAA0047996.1"/>
    </source>
</evidence>
<evidence type="ECO:0000256" key="11">
    <source>
        <dbReference type="ARBA" id="ARBA00023004"/>
    </source>
</evidence>
<keyword evidence="11 15" id="KW-0408">Iron</keyword>
<keyword evidence="4" id="KW-0963">Cytoplasm</keyword>
<dbReference type="Pfam" id="PF01477">
    <property type="entry name" value="PLAT"/>
    <property type="match status" value="1"/>
</dbReference>
<dbReference type="GO" id="GO:0005737">
    <property type="term" value="C:cytoplasm"/>
    <property type="evidence" value="ECO:0007669"/>
    <property type="project" value="UniProtKB-SubCell"/>
</dbReference>
<feature type="compositionally biased region" description="Polar residues" evidence="17">
    <location>
        <begin position="863"/>
        <end position="872"/>
    </location>
</feature>
<dbReference type="PROSITE" id="PS00711">
    <property type="entry name" value="LIPOXYGENASE_1"/>
    <property type="match status" value="1"/>
</dbReference>
<keyword evidence="10 15" id="KW-0560">Oxidoreductase</keyword>
<dbReference type="SMART" id="SM00308">
    <property type="entry name" value="LH2"/>
    <property type="match status" value="1"/>
</dbReference>
<dbReference type="Pfam" id="PF00305">
    <property type="entry name" value="Lipoxygenase"/>
    <property type="match status" value="1"/>
</dbReference>
<keyword evidence="9 15" id="KW-0223">Dioxygenase</keyword>
<evidence type="ECO:0000256" key="12">
    <source>
        <dbReference type="ARBA" id="ARBA00023098"/>
    </source>
</evidence>
<dbReference type="PROSITE" id="PS50095">
    <property type="entry name" value="PLAT"/>
    <property type="match status" value="1"/>
</dbReference>
<dbReference type="InterPro" id="IPR000907">
    <property type="entry name" value="LipOase"/>
</dbReference>
<dbReference type="GO" id="GO:0034440">
    <property type="term" value="P:lipid oxidation"/>
    <property type="evidence" value="ECO:0007669"/>
    <property type="project" value="InterPro"/>
</dbReference>
<dbReference type="EMBL" id="SSTE01013029">
    <property type="protein sequence ID" value="KAA0047996.1"/>
    <property type="molecule type" value="Genomic_DNA"/>
</dbReference>
<comment type="caution">
    <text evidence="14">Lacks conserved residue(s) required for the propagation of feature annotation.</text>
</comment>
<dbReference type="Gene3D" id="1.20.245.10">
    <property type="entry name" value="Lipoxygenase-1, Domain 5"/>
    <property type="match status" value="1"/>
</dbReference>
<dbReference type="InterPro" id="IPR001246">
    <property type="entry name" value="LipOase_plant"/>
</dbReference>
<evidence type="ECO:0000256" key="14">
    <source>
        <dbReference type="PROSITE-ProRule" id="PRU00152"/>
    </source>
</evidence>
<dbReference type="SUPFAM" id="SSF48484">
    <property type="entry name" value="Lipoxigenase"/>
    <property type="match status" value="1"/>
</dbReference>
<dbReference type="UniPathway" id="UPA00382"/>
<keyword evidence="6 15" id="KW-0479">Metal-binding</keyword>
<evidence type="ECO:0000256" key="15">
    <source>
        <dbReference type="RuleBase" id="RU003974"/>
    </source>
</evidence>
<dbReference type="InterPro" id="IPR042057">
    <property type="entry name" value="Lipoxy_PLAT/LH2"/>
</dbReference>
<dbReference type="PROSITE" id="PS51393">
    <property type="entry name" value="LIPOXYGENASE_3"/>
    <property type="match status" value="1"/>
</dbReference>
<dbReference type="InterPro" id="IPR027433">
    <property type="entry name" value="Lipoxygenase_dom_3"/>
</dbReference>
<evidence type="ECO:0000259" key="18">
    <source>
        <dbReference type="PROSITE" id="PS50095"/>
    </source>
</evidence>
<feature type="domain" description="Lipoxygenase" evidence="19">
    <location>
        <begin position="184"/>
        <end position="879"/>
    </location>
</feature>
<dbReference type="InterPro" id="IPR020833">
    <property type="entry name" value="LipOase_Fe_BS"/>
</dbReference>
<evidence type="ECO:0000256" key="4">
    <source>
        <dbReference type="ARBA" id="ARBA00022490"/>
    </source>
</evidence>
<evidence type="ECO:0000256" key="9">
    <source>
        <dbReference type="ARBA" id="ARBA00022964"/>
    </source>
</evidence>
<comment type="function">
    <text evidence="16">Plant lipoxygenase may be involved in a number of diverse aspects of plant physiology including growth and development, pest resistance, and senescence or responses to wounding.</text>
</comment>
<reference evidence="20 21" key="1">
    <citation type="submission" date="2019-08" db="EMBL/GenBank/DDBJ databases">
        <title>Draft genome sequences of two oriental melons (Cucumis melo L. var makuwa).</title>
        <authorList>
            <person name="Kwon S.-Y."/>
        </authorList>
    </citation>
    <scope>NUCLEOTIDE SEQUENCE [LARGE SCALE GENOMIC DNA]</scope>
    <source>
        <strain evidence="21">cv. SW 3</strain>
        <tissue evidence="20">Leaf</tissue>
    </source>
</reference>
<dbReference type="Proteomes" id="UP000321393">
    <property type="component" value="Unassembled WGS sequence"/>
</dbReference>
<evidence type="ECO:0000256" key="16">
    <source>
        <dbReference type="RuleBase" id="RU003975"/>
    </source>
</evidence>
<evidence type="ECO:0000256" key="5">
    <source>
        <dbReference type="ARBA" id="ARBA00022516"/>
    </source>
</evidence>
<comment type="similarity">
    <text evidence="3 15">Belongs to the lipoxygenase family.</text>
</comment>
<evidence type="ECO:0000256" key="8">
    <source>
        <dbReference type="ARBA" id="ARBA00022832"/>
    </source>
</evidence>
<dbReference type="Gene3D" id="3.10.450.60">
    <property type="match status" value="1"/>
</dbReference>
<keyword evidence="8" id="KW-0276">Fatty acid metabolism</keyword>
<dbReference type="GO" id="GO:0031408">
    <property type="term" value="P:oxylipin biosynthetic process"/>
    <property type="evidence" value="ECO:0007669"/>
    <property type="project" value="UniProtKB-UniRule"/>
</dbReference>
<dbReference type="GO" id="GO:0005506">
    <property type="term" value="F:iron ion binding"/>
    <property type="evidence" value="ECO:0007669"/>
    <property type="project" value="UniProtKB-ARBA"/>
</dbReference>
<comment type="subcellular location">
    <subcellularLocation>
        <location evidence="2">Cytoplasm</location>
    </subcellularLocation>
</comment>
<proteinExistence type="inferred from homology"/>
<evidence type="ECO:0000256" key="2">
    <source>
        <dbReference type="ARBA" id="ARBA00004496"/>
    </source>
</evidence>
<dbReference type="InterPro" id="IPR013819">
    <property type="entry name" value="LipOase_C"/>
</dbReference>
<dbReference type="PRINTS" id="PR00087">
    <property type="entry name" value="LIPOXYGENASE"/>
</dbReference>
<feature type="domain" description="PLAT" evidence="18">
    <location>
        <begin position="42"/>
        <end position="181"/>
    </location>
</feature>
<evidence type="ECO:0000256" key="1">
    <source>
        <dbReference type="ARBA" id="ARBA00001962"/>
    </source>
</evidence>
<dbReference type="GO" id="GO:0016702">
    <property type="term" value="F:oxidoreductase activity, acting on single donors with incorporation of molecular oxygen, incorporation of two atoms of oxygen"/>
    <property type="evidence" value="ECO:0007669"/>
    <property type="project" value="InterPro"/>
</dbReference>
<feature type="region of interest" description="Disordered" evidence="17">
    <location>
        <begin position="236"/>
        <end position="256"/>
    </location>
</feature>
<dbReference type="Gene3D" id="4.10.372.10">
    <property type="entry name" value="Lipoxygenase-1, Domain 3"/>
    <property type="match status" value="1"/>
</dbReference>
<evidence type="ECO:0000256" key="17">
    <source>
        <dbReference type="SAM" id="MobiDB-lite"/>
    </source>
</evidence>
<dbReference type="GO" id="GO:0006633">
    <property type="term" value="P:fatty acid biosynthetic process"/>
    <property type="evidence" value="ECO:0007669"/>
    <property type="project" value="UniProtKB-KW"/>
</dbReference>
<dbReference type="PANTHER" id="PTHR11771">
    <property type="entry name" value="LIPOXYGENASE"/>
    <property type="match status" value="1"/>
</dbReference>
<dbReference type="InterPro" id="IPR001024">
    <property type="entry name" value="PLAT/LH2_dom"/>
</dbReference>
<keyword evidence="13 16" id="KW-0275">Fatty acid biosynthesis</keyword>
<dbReference type="InterPro" id="IPR036392">
    <property type="entry name" value="PLAT/LH2_dom_sf"/>
</dbReference>
<protein>
    <recommendedName>
        <fullName evidence="16">Lipoxygenase</fullName>
        <ecNumber evidence="16">1.13.11.-</ecNumber>
    </recommendedName>
</protein>
<comment type="cofactor">
    <cofactor evidence="1 15">
        <name>Fe cation</name>
        <dbReference type="ChEBI" id="CHEBI:24875"/>
    </cofactor>
</comment>
<feature type="region of interest" description="Disordered" evidence="17">
    <location>
        <begin position="863"/>
        <end position="884"/>
    </location>
</feature>
<organism evidence="20 21">
    <name type="scientific">Cucumis melo var. makuwa</name>
    <name type="common">Oriental melon</name>
    <dbReference type="NCBI Taxonomy" id="1194695"/>
    <lineage>
        <taxon>Eukaryota</taxon>
        <taxon>Viridiplantae</taxon>
        <taxon>Streptophyta</taxon>
        <taxon>Embryophyta</taxon>
        <taxon>Tracheophyta</taxon>
        <taxon>Spermatophyta</taxon>
        <taxon>Magnoliopsida</taxon>
        <taxon>eudicotyledons</taxon>
        <taxon>Gunneridae</taxon>
        <taxon>Pentapetalae</taxon>
        <taxon>rosids</taxon>
        <taxon>fabids</taxon>
        <taxon>Cucurbitales</taxon>
        <taxon>Cucurbitaceae</taxon>
        <taxon>Benincaseae</taxon>
        <taxon>Cucumis</taxon>
    </lineage>
</organism>
<dbReference type="CDD" id="cd01751">
    <property type="entry name" value="PLAT_LH2"/>
    <property type="match status" value="1"/>
</dbReference>
<dbReference type="FunFam" id="3.10.450.60:FF:000002">
    <property type="entry name" value="Lipoxygenase"/>
    <property type="match status" value="1"/>
</dbReference>
<dbReference type="PRINTS" id="PR00468">
    <property type="entry name" value="PLTLPOXGNASE"/>
</dbReference>
<keyword evidence="7 16" id="KW-0925">Oxylipin biosynthesis</keyword>
<dbReference type="PROSITE" id="PS00081">
    <property type="entry name" value="LIPOXYGENASE_2"/>
    <property type="match status" value="1"/>
</dbReference>
<evidence type="ECO:0000259" key="19">
    <source>
        <dbReference type="PROSITE" id="PS51393"/>
    </source>
</evidence>